<dbReference type="AlphaFoldDB" id="U5DKL2"/>
<feature type="transmembrane region" description="Helical" evidence="1">
    <location>
        <begin position="178"/>
        <end position="194"/>
    </location>
</feature>
<dbReference type="STRING" id="582515.KR51_00020260"/>
<name>U5DKL2_9CHRO</name>
<dbReference type="PATRIC" id="fig|582515.4.peg.2279"/>
<organism evidence="2 3">
    <name type="scientific">Rubidibacter lacunae KORDI 51-2</name>
    <dbReference type="NCBI Taxonomy" id="582515"/>
    <lineage>
        <taxon>Bacteria</taxon>
        <taxon>Bacillati</taxon>
        <taxon>Cyanobacteriota</taxon>
        <taxon>Cyanophyceae</taxon>
        <taxon>Oscillatoriophycideae</taxon>
        <taxon>Chroococcales</taxon>
        <taxon>Aphanothecaceae</taxon>
        <taxon>Rubidibacter</taxon>
    </lineage>
</organism>
<comment type="caution">
    <text evidence="2">The sequence shown here is derived from an EMBL/GenBank/DDBJ whole genome shotgun (WGS) entry which is preliminary data.</text>
</comment>
<keyword evidence="3" id="KW-1185">Reference proteome</keyword>
<dbReference type="PANTHER" id="PTHR36716">
    <property type="entry name" value="F3H9.20 PROTEIN"/>
    <property type="match status" value="1"/>
</dbReference>
<feature type="transmembrane region" description="Helical" evidence="1">
    <location>
        <begin position="90"/>
        <end position="109"/>
    </location>
</feature>
<dbReference type="RefSeq" id="WP_022607014.1">
    <property type="nucleotide sequence ID" value="NZ_ASSJ01000049.1"/>
</dbReference>
<dbReference type="eggNOG" id="COG5413">
    <property type="taxonomic scope" value="Bacteria"/>
</dbReference>
<dbReference type="Proteomes" id="UP000016960">
    <property type="component" value="Unassembled WGS sequence"/>
</dbReference>
<evidence type="ECO:0000256" key="1">
    <source>
        <dbReference type="SAM" id="Phobius"/>
    </source>
</evidence>
<proteinExistence type="predicted"/>
<dbReference type="PANTHER" id="PTHR36716:SF2">
    <property type="entry name" value="F3H9.20 PROTEIN"/>
    <property type="match status" value="1"/>
</dbReference>
<sequence>MNASKAETAIYQGQFGEFTITATDRRGVVVYRAGLTIAAASFAIATSAVLYLGATPSVLAWLTVLYALFSLGLGVSLLTIHIYLVPLHRLLQVFWAIGTIAAIAVSWRSDLPLLQAAYERPIALIGLGFAFAALTGIFFKEAFCFDRFETKFLTPLVPLLLLGHVSGLLPLAAERGLLVAWSVLFLIFALRKCVQPIPSDIGDKSVFAYLKQRAGKAA</sequence>
<feature type="transmembrane region" description="Helical" evidence="1">
    <location>
        <begin position="152"/>
        <end position="172"/>
    </location>
</feature>
<dbReference type="InParanoid" id="U5DKL2"/>
<evidence type="ECO:0000313" key="3">
    <source>
        <dbReference type="Proteomes" id="UP000016960"/>
    </source>
</evidence>
<keyword evidence="1" id="KW-0472">Membrane</keyword>
<dbReference type="EMBL" id="ASSJ01000049">
    <property type="protein sequence ID" value="ERN41452.1"/>
    <property type="molecule type" value="Genomic_DNA"/>
</dbReference>
<feature type="transmembrane region" description="Helical" evidence="1">
    <location>
        <begin position="58"/>
        <end position="83"/>
    </location>
</feature>
<dbReference type="OrthoDB" id="458254at2"/>
<keyword evidence="1" id="KW-0812">Transmembrane</keyword>
<evidence type="ECO:0000313" key="2">
    <source>
        <dbReference type="EMBL" id="ERN41452.1"/>
    </source>
</evidence>
<dbReference type="InterPro" id="IPR019275">
    <property type="entry name" value="DUF2301"/>
</dbReference>
<dbReference type="Pfam" id="PF10063">
    <property type="entry name" value="DUF2301"/>
    <property type="match status" value="1"/>
</dbReference>
<gene>
    <name evidence="2" type="ORF">KR51_00020260</name>
</gene>
<protein>
    <submittedName>
        <fullName evidence="2">Uncharacterized integral membrane protein</fullName>
    </submittedName>
</protein>
<accession>U5DKL2</accession>
<keyword evidence="1" id="KW-1133">Transmembrane helix</keyword>
<feature type="transmembrane region" description="Helical" evidence="1">
    <location>
        <begin position="121"/>
        <end position="140"/>
    </location>
</feature>
<feature type="transmembrane region" description="Helical" evidence="1">
    <location>
        <begin position="29"/>
        <end position="52"/>
    </location>
</feature>
<reference evidence="2 3" key="1">
    <citation type="submission" date="2013-05" db="EMBL/GenBank/DDBJ databases">
        <title>Draft genome sequence of Rubidibacter lacunae KORDI 51-2.</title>
        <authorList>
            <person name="Choi D.H."/>
            <person name="Noh J.H."/>
            <person name="Kwon K.-K."/>
            <person name="Lee J.-H."/>
            <person name="Ryu J.-Y."/>
        </authorList>
    </citation>
    <scope>NUCLEOTIDE SEQUENCE [LARGE SCALE GENOMIC DNA]</scope>
    <source>
        <strain evidence="2 3">KORDI 51-2</strain>
    </source>
</reference>